<sequence>MKINDLEVREIPYLPNYVVTKCGIVFRKDTKRKMKIYPTGRTKYSGFRACHKNKPTTEFVHVAVASSWVFNPDPENKTQVNHKDGDRTNPHADNLEWVTPAENQRHAIDSNLKGKGQDLYNASLTDDQVHLICKELEEGAQIKYLSDKYLTSKDVIRKIRSKSTYFHIVRFYDFYYDWKYNLSENTVRWVCGKILDGVSDANISKISDNKLVTPIEVKRIRHKVKYKTITDEYF</sequence>
<dbReference type="EMBL" id="PP934186">
    <property type="protein sequence ID" value="XDG30801.1"/>
    <property type="molecule type" value="Genomic_DNA"/>
</dbReference>
<dbReference type="SUPFAM" id="SSF54060">
    <property type="entry name" value="His-Me finger endonucleases"/>
    <property type="match status" value="1"/>
</dbReference>
<evidence type="ECO:0000313" key="2">
    <source>
        <dbReference type="EMBL" id="XDG30801.1"/>
    </source>
</evidence>
<protein>
    <submittedName>
        <fullName evidence="2">HNH homing endonuclease</fullName>
    </submittedName>
</protein>
<organism evidence="2">
    <name type="scientific">Vibrio phage P018-4</name>
    <dbReference type="NCBI Taxonomy" id="3229728"/>
    <lineage>
        <taxon>Viruses</taxon>
        <taxon>Duplodnaviria</taxon>
        <taxon>Heunggongvirae</taxon>
        <taxon>Uroviricota</taxon>
        <taxon>Caudoviricetes</taxon>
    </lineage>
</organism>
<dbReference type="Pfam" id="PF13392">
    <property type="entry name" value="HNH_3"/>
    <property type="match status" value="1"/>
</dbReference>
<keyword evidence="2" id="KW-0255">Endonuclease</keyword>
<dbReference type="Gene3D" id="3.90.75.20">
    <property type="match status" value="1"/>
</dbReference>
<keyword evidence="2" id="KW-0378">Hydrolase</keyword>
<keyword evidence="2" id="KW-0540">Nuclease</keyword>
<proteinExistence type="predicted"/>
<dbReference type="InterPro" id="IPR044925">
    <property type="entry name" value="His-Me_finger_sf"/>
</dbReference>
<dbReference type="InterPro" id="IPR003615">
    <property type="entry name" value="HNH_nuc"/>
</dbReference>
<dbReference type="GO" id="GO:0004519">
    <property type="term" value="F:endonuclease activity"/>
    <property type="evidence" value="ECO:0007669"/>
    <property type="project" value="UniProtKB-KW"/>
</dbReference>
<feature type="domain" description="HNH nuclease" evidence="1">
    <location>
        <begin position="75"/>
        <end position="105"/>
    </location>
</feature>
<accession>A0AB39AJ82</accession>
<name>A0AB39AJ82_9CAUD</name>
<reference evidence="2" key="1">
    <citation type="submission" date="2024-06" db="EMBL/GenBank/DDBJ databases">
        <authorList>
            <person name="Yang R."/>
        </authorList>
    </citation>
    <scope>NUCLEOTIDE SEQUENCE</scope>
</reference>
<evidence type="ECO:0000259" key="1">
    <source>
        <dbReference type="Pfam" id="PF13392"/>
    </source>
</evidence>